<evidence type="ECO:0008006" key="10">
    <source>
        <dbReference type="Google" id="ProtNLM"/>
    </source>
</evidence>
<keyword evidence="4 7" id="KW-1133">Transmembrane helix</keyword>
<feature type="transmembrane region" description="Helical" evidence="7">
    <location>
        <begin position="158"/>
        <end position="177"/>
    </location>
</feature>
<feature type="region of interest" description="Disordered" evidence="6">
    <location>
        <begin position="1"/>
        <end position="47"/>
    </location>
</feature>
<evidence type="ECO:0000256" key="4">
    <source>
        <dbReference type="ARBA" id="ARBA00022989"/>
    </source>
</evidence>
<evidence type="ECO:0000256" key="1">
    <source>
        <dbReference type="ARBA" id="ARBA00004141"/>
    </source>
</evidence>
<dbReference type="Pfam" id="PF01184">
    <property type="entry name" value="Gpr1_Fun34_YaaH"/>
    <property type="match status" value="1"/>
</dbReference>
<reference evidence="8 9" key="1">
    <citation type="submission" date="2024-03" db="EMBL/GenBank/DDBJ databases">
        <authorList>
            <person name="Brejova B."/>
        </authorList>
    </citation>
    <scope>NUCLEOTIDE SEQUENCE [LARGE SCALE GENOMIC DNA]</scope>
    <source>
        <strain evidence="8 9">CBS 14171</strain>
    </source>
</reference>
<dbReference type="InterPro" id="IPR000791">
    <property type="entry name" value="Gpr1/Fun34/SatP-like"/>
</dbReference>
<dbReference type="PANTHER" id="PTHR31123">
    <property type="entry name" value="ACCUMULATION OF DYADS PROTEIN 2-RELATED"/>
    <property type="match status" value="1"/>
</dbReference>
<dbReference type="Proteomes" id="UP001497383">
    <property type="component" value="Chromosome 3"/>
</dbReference>
<protein>
    <recommendedName>
        <fullName evidence="10">Ammonia transport outward protein 2</fullName>
    </recommendedName>
</protein>
<dbReference type="PROSITE" id="PS01114">
    <property type="entry name" value="GPR1_FUN34_YAAH"/>
    <property type="match status" value="1"/>
</dbReference>
<evidence type="ECO:0000256" key="6">
    <source>
        <dbReference type="SAM" id="MobiDB-lite"/>
    </source>
</evidence>
<dbReference type="PANTHER" id="PTHR31123:SF1">
    <property type="entry name" value="ACCUMULATION OF DYADS PROTEIN 2-RELATED"/>
    <property type="match status" value="1"/>
</dbReference>
<dbReference type="EMBL" id="OZ022407">
    <property type="protein sequence ID" value="CAK9438288.1"/>
    <property type="molecule type" value="Genomic_DNA"/>
</dbReference>
<dbReference type="NCBIfam" id="NF038013">
    <property type="entry name" value="AceTr_1"/>
    <property type="match status" value="1"/>
</dbReference>
<dbReference type="InterPro" id="IPR051633">
    <property type="entry name" value="AceTr"/>
</dbReference>
<comment type="subcellular location">
    <subcellularLocation>
        <location evidence="1">Membrane</location>
        <topology evidence="1">Multi-pass membrane protein</topology>
    </subcellularLocation>
</comment>
<feature type="compositionally biased region" description="Polar residues" evidence="6">
    <location>
        <begin position="25"/>
        <end position="43"/>
    </location>
</feature>
<evidence type="ECO:0000256" key="2">
    <source>
        <dbReference type="ARBA" id="ARBA00005587"/>
    </source>
</evidence>
<organism evidence="8 9">
    <name type="scientific">Lodderomyces beijingensis</name>
    <dbReference type="NCBI Taxonomy" id="1775926"/>
    <lineage>
        <taxon>Eukaryota</taxon>
        <taxon>Fungi</taxon>
        <taxon>Dikarya</taxon>
        <taxon>Ascomycota</taxon>
        <taxon>Saccharomycotina</taxon>
        <taxon>Pichiomycetes</taxon>
        <taxon>Debaryomycetaceae</taxon>
        <taxon>Candida/Lodderomyces clade</taxon>
        <taxon>Lodderomyces</taxon>
    </lineage>
</organism>
<gene>
    <name evidence="8" type="ORF">LODBEIA_P25130</name>
</gene>
<keyword evidence="9" id="KW-1185">Reference proteome</keyword>
<evidence type="ECO:0000256" key="7">
    <source>
        <dbReference type="SAM" id="Phobius"/>
    </source>
</evidence>
<evidence type="ECO:0000256" key="3">
    <source>
        <dbReference type="ARBA" id="ARBA00022692"/>
    </source>
</evidence>
<feature type="transmembrane region" description="Helical" evidence="7">
    <location>
        <begin position="119"/>
        <end position="138"/>
    </location>
</feature>
<sequence length="284" mass="30865">MSADLENQQPKEHQLLVDTDAGLDPNQSRSQSQSNLPSQQDTGVTRVRSQGEYIQFGNEKYLRSDLMSAFGGTLNPGLSPPPKHDFANPAPLGLSAFALTTFVLSLINCEARGVKIPNIVVGLAFFYGGAAQLIAGMFEIAVGNTFGGVALSSYGGFWLSWAALHVPSFGVAAAYVGQEDQLKYALGLYLVAWFIFTFFMMLMTLKSTVAFFMVFLLLSITFLLLAIAEFNGHTAVKKAGGVFGLLTAFAAWYNAYAGMATHQNSYITVKAIELPDLEEKYKKH</sequence>
<evidence type="ECO:0000313" key="9">
    <source>
        <dbReference type="Proteomes" id="UP001497383"/>
    </source>
</evidence>
<dbReference type="GeneID" id="92207709"/>
<feature type="transmembrane region" description="Helical" evidence="7">
    <location>
        <begin position="239"/>
        <end position="256"/>
    </location>
</feature>
<feature type="transmembrane region" description="Helical" evidence="7">
    <location>
        <begin position="86"/>
        <end position="107"/>
    </location>
</feature>
<feature type="transmembrane region" description="Helical" evidence="7">
    <location>
        <begin position="209"/>
        <end position="227"/>
    </location>
</feature>
<accession>A0ABP0ZJG9</accession>
<feature type="transmembrane region" description="Helical" evidence="7">
    <location>
        <begin position="184"/>
        <end position="203"/>
    </location>
</feature>
<comment type="similarity">
    <text evidence="2">Belongs to the acetate uptake transporter (AceTr) (TC 2.A.96) family.</text>
</comment>
<dbReference type="InterPro" id="IPR047622">
    <property type="entry name" value="GPR1_FUN34_YAAH"/>
</dbReference>
<name>A0ABP0ZJG9_9ASCO</name>
<evidence type="ECO:0000313" key="8">
    <source>
        <dbReference type="EMBL" id="CAK9438288.1"/>
    </source>
</evidence>
<keyword evidence="5 7" id="KW-0472">Membrane</keyword>
<dbReference type="RefSeq" id="XP_066829451.1">
    <property type="nucleotide sequence ID" value="XM_066972521.1"/>
</dbReference>
<proteinExistence type="inferred from homology"/>
<evidence type="ECO:0000256" key="5">
    <source>
        <dbReference type="ARBA" id="ARBA00023136"/>
    </source>
</evidence>
<keyword evidence="3 7" id="KW-0812">Transmembrane</keyword>